<evidence type="ECO:0000313" key="2">
    <source>
        <dbReference type="EMBL" id="CAG9820854.1"/>
    </source>
</evidence>
<accession>A0A9N9SI18</accession>
<evidence type="ECO:0000256" key="1">
    <source>
        <dbReference type="SAM" id="SignalP"/>
    </source>
</evidence>
<proteinExistence type="predicted"/>
<organism evidence="2 3">
    <name type="scientific">Phaedon cochleariae</name>
    <name type="common">Mustard beetle</name>
    <dbReference type="NCBI Taxonomy" id="80249"/>
    <lineage>
        <taxon>Eukaryota</taxon>
        <taxon>Metazoa</taxon>
        <taxon>Ecdysozoa</taxon>
        <taxon>Arthropoda</taxon>
        <taxon>Hexapoda</taxon>
        <taxon>Insecta</taxon>
        <taxon>Pterygota</taxon>
        <taxon>Neoptera</taxon>
        <taxon>Endopterygota</taxon>
        <taxon>Coleoptera</taxon>
        <taxon>Polyphaga</taxon>
        <taxon>Cucujiformia</taxon>
        <taxon>Chrysomeloidea</taxon>
        <taxon>Chrysomelidae</taxon>
        <taxon>Chrysomelinae</taxon>
        <taxon>Chrysomelini</taxon>
        <taxon>Phaedon</taxon>
    </lineage>
</organism>
<feature type="signal peptide" evidence="1">
    <location>
        <begin position="1"/>
        <end position="17"/>
    </location>
</feature>
<dbReference type="OrthoDB" id="6748340at2759"/>
<keyword evidence="3" id="KW-1185">Reference proteome</keyword>
<dbReference type="EMBL" id="OU896710">
    <property type="protein sequence ID" value="CAG9820854.1"/>
    <property type="molecule type" value="Genomic_DNA"/>
</dbReference>
<sequence length="164" mass="16582">MHAQVVIALACLAVANAGPFLPSTKILQGPSSRTTLVGPDGSVISAAALGGQVITEEHPGQVGYAGPVVAAPALSYHSVPVVAHSSPIVAHASPVVAHSAHTDAVIAGPSGTIATGRSFVAGPVVAPWTAQPGHLIVPGSLEGQYVHDYTENLYDDGSYKPHLY</sequence>
<name>A0A9N9SI18_PHACE</name>
<gene>
    <name evidence="2" type="ORF">PHAECO_LOCUS8342</name>
</gene>
<dbReference type="Proteomes" id="UP001153737">
    <property type="component" value="Chromosome 4"/>
</dbReference>
<keyword evidence="1" id="KW-0732">Signal</keyword>
<protein>
    <recommendedName>
        <fullName evidence="4">Cuticle protein</fullName>
    </recommendedName>
</protein>
<evidence type="ECO:0008006" key="4">
    <source>
        <dbReference type="Google" id="ProtNLM"/>
    </source>
</evidence>
<evidence type="ECO:0000313" key="3">
    <source>
        <dbReference type="Proteomes" id="UP001153737"/>
    </source>
</evidence>
<reference evidence="2" key="1">
    <citation type="submission" date="2022-01" db="EMBL/GenBank/DDBJ databases">
        <authorList>
            <person name="King R."/>
        </authorList>
    </citation>
    <scope>NUCLEOTIDE SEQUENCE</scope>
</reference>
<dbReference type="AlphaFoldDB" id="A0A9N9SI18"/>
<reference evidence="2" key="2">
    <citation type="submission" date="2022-10" db="EMBL/GenBank/DDBJ databases">
        <authorList>
            <consortium name="ENA_rothamsted_submissions"/>
            <consortium name="culmorum"/>
            <person name="King R."/>
        </authorList>
    </citation>
    <scope>NUCLEOTIDE SEQUENCE</scope>
</reference>
<feature type="chain" id="PRO_5040267494" description="Cuticle protein" evidence="1">
    <location>
        <begin position="18"/>
        <end position="164"/>
    </location>
</feature>